<reference evidence="3 4" key="1">
    <citation type="submission" date="2022-10" db="EMBL/GenBank/DDBJ databases">
        <title>Luteolibacter flavescens strain MCCC 1K03193, whole genome shotgun sequencing project.</title>
        <authorList>
            <person name="Zhao G."/>
            <person name="Shen L."/>
        </authorList>
    </citation>
    <scope>NUCLEOTIDE SEQUENCE [LARGE SCALE GENOMIC DNA]</scope>
    <source>
        <strain evidence="3 4">MCCC 1K03193</strain>
    </source>
</reference>
<accession>A0ABT3FK35</accession>
<sequence>MRLLPLVLLSLAGFTPLSSGATLGARGMAFYVLTDDNRLVSFCDTAVTSPSPPMAITGLATNDSLVAIDVRPMNQQLYGLARNSVTGVLTLYMISPESGIASLVGTPQEPLVDPISGGQVATAAERYDIDFHPAADRLRVVNSAGLNFRMNPNTGNYVDGNFTSDNGMNPDGPINGGTTSVDGAAYTNNDPLATVTTLYTFSSATDRIYIQNIPNDGTQTVPVSVSLPLGISAVRGFDIAPGVNAPMNNAPASGQAYAILSNGLGFTNLYRVNLGTGSISFMGELTGYNPRSLAIRTQIPAAIGLSEDGTTLIRFRTTSPSLEVAQSIGTQNLAAGETLVGIDFRPSNGQLLGFAVNDAANTGTLYNVDPKTGELKPVGARGQVAYVGSDGFTSVDFPAASTGYGFDIDPVTDRARVVTYSGLNFRINPSNGAPSDGNLGLAGAITGTNPDGILSGGTTHGTSLAYTNSYNNPSGQTTLYNLDPLGNSMWIQHPPNSGSQLEQKVLRVGATELNFTAASGFDITAEGGTSGLAGTPSRGHGWAALRVEGVTRLYQIDLSTGQAIHKGAIALGGSLSSLVVASENGAGHAPMSWPSIPGTAYRIETSVDLLNWKPYAYKITANGTVTTVPVPLYQGEARRFWRAVNP</sequence>
<comment type="caution">
    <text evidence="3">The sequence shown here is derived from an EMBL/GenBank/DDBJ whole genome shotgun (WGS) entry which is preliminary data.</text>
</comment>
<feature type="domain" description="DUF4394" evidence="2">
    <location>
        <begin position="39"/>
        <end position="290"/>
    </location>
</feature>
<protein>
    <submittedName>
        <fullName evidence="3">DUF4394 domain-containing protein</fullName>
    </submittedName>
</protein>
<dbReference type="Pfam" id="PF14339">
    <property type="entry name" value="DUF4394"/>
    <property type="match status" value="2"/>
</dbReference>
<organism evidence="3 4">
    <name type="scientific">Luteolibacter flavescens</name>
    <dbReference type="NCBI Taxonomy" id="1859460"/>
    <lineage>
        <taxon>Bacteria</taxon>
        <taxon>Pseudomonadati</taxon>
        <taxon>Verrucomicrobiota</taxon>
        <taxon>Verrucomicrobiia</taxon>
        <taxon>Verrucomicrobiales</taxon>
        <taxon>Verrucomicrobiaceae</taxon>
        <taxon>Luteolibacter</taxon>
    </lineage>
</organism>
<keyword evidence="1" id="KW-0732">Signal</keyword>
<evidence type="ECO:0000313" key="4">
    <source>
        <dbReference type="Proteomes" id="UP001207930"/>
    </source>
</evidence>
<evidence type="ECO:0000313" key="3">
    <source>
        <dbReference type="EMBL" id="MCW1883906.1"/>
    </source>
</evidence>
<dbReference type="Proteomes" id="UP001207930">
    <property type="component" value="Unassembled WGS sequence"/>
</dbReference>
<dbReference type="RefSeq" id="WP_264499867.1">
    <property type="nucleotide sequence ID" value="NZ_JAPDDS010000002.1"/>
</dbReference>
<proteinExistence type="predicted"/>
<name>A0ABT3FK35_9BACT</name>
<gene>
    <name evidence="3" type="ORF">OKA04_04150</name>
</gene>
<evidence type="ECO:0000256" key="1">
    <source>
        <dbReference type="SAM" id="SignalP"/>
    </source>
</evidence>
<dbReference type="EMBL" id="JAPDDS010000002">
    <property type="protein sequence ID" value="MCW1883906.1"/>
    <property type="molecule type" value="Genomic_DNA"/>
</dbReference>
<dbReference type="InterPro" id="IPR025507">
    <property type="entry name" value="DUF4394"/>
</dbReference>
<evidence type="ECO:0000259" key="2">
    <source>
        <dbReference type="Pfam" id="PF14339"/>
    </source>
</evidence>
<feature type="signal peptide" evidence="1">
    <location>
        <begin position="1"/>
        <end position="21"/>
    </location>
</feature>
<feature type="chain" id="PRO_5045446855" evidence="1">
    <location>
        <begin position="22"/>
        <end position="646"/>
    </location>
</feature>
<keyword evidence="4" id="KW-1185">Reference proteome</keyword>
<feature type="domain" description="DUF4394" evidence="2">
    <location>
        <begin position="311"/>
        <end position="577"/>
    </location>
</feature>